<dbReference type="InterPro" id="IPR023401">
    <property type="entry name" value="ODC_N"/>
</dbReference>
<evidence type="ECO:0008006" key="5">
    <source>
        <dbReference type="Google" id="ProtNLM"/>
    </source>
</evidence>
<feature type="compositionally biased region" description="Low complexity" evidence="2">
    <location>
        <begin position="376"/>
        <end position="397"/>
    </location>
</feature>
<feature type="compositionally biased region" description="Polar residues" evidence="2">
    <location>
        <begin position="66"/>
        <end position="86"/>
    </location>
</feature>
<evidence type="ECO:0000256" key="1">
    <source>
        <dbReference type="ARBA" id="ARBA00008903"/>
    </source>
</evidence>
<name>A0AAD5RXJ3_9PEZI</name>
<evidence type="ECO:0000256" key="2">
    <source>
        <dbReference type="SAM" id="MobiDB-lite"/>
    </source>
</evidence>
<dbReference type="PANTHER" id="PTHR13812:SF19">
    <property type="entry name" value="KETIMINE REDUCTASE MU-CRYSTALLIN"/>
    <property type="match status" value="1"/>
</dbReference>
<evidence type="ECO:0000313" key="3">
    <source>
        <dbReference type="EMBL" id="KAJ2906480.1"/>
    </source>
</evidence>
<dbReference type="Gene3D" id="3.30.1780.10">
    <property type="entry name" value="ornithine cyclodeaminase, domain 1"/>
    <property type="match status" value="1"/>
</dbReference>
<dbReference type="InterPro" id="IPR036291">
    <property type="entry name" value="NAD(P)-bd_dom_sf"/>
</dbReference>
<dbReference type="AlphaFoldDB" id="A0AAD5RXJ3"/>
<feature type="compositionally biased region" description="Low complexity" evidence="2">
    <location>
        <begin position="428"/>
        <end position="441"/>
    </location>
</feature>
<feature type="region of interest" description="Disordered" evidence="2">
    <location>
        <begin position="100"/>
        <end position="133"/>
    </location>
</feature>
<dbReference type="PANTHER" id="PTHR13812">
    <property type="entry name" value="KETIMINE REDUCTASE MU-CRYSTALLIN"/>
    <property type="match status" value="1"/>
</dbReference>
<sequence length="548" mass="56490">MTIIVLSDDQIRSMLENLTLSEAEGFRTTMEAALHEYSTGKQDLVDDEGSPERGSSAPTAMPTHQPPRTSSISPATGATNLFMPSTNSRGVGVKVVTLMAPEAPGSSPDPVPSSTTPSSSPASTASTRPTGAITLFSPAGAPLGLLHARTLTAFRTALASLTLIVRRSSVKHFVCFGSGEQAYWHLRLSLLFRGFGIKDVTLVNPRSGPPSASADSLVSRLLAVPFSAKEKEGWADTKFGLLGRGEDGYGARLAESLRRSCVVVAATPSTSPLFAPEILTSHSGRRKGRLVVAIGSYRPHMIELPTELLLQATKRGTRRHFHKHAREGGVVVVDSIDGAMEEAGEIHAAGLDPGRMVELGELLMLGGRCCGPAASGPRAAAAAAGSSSSSSSSGRNSSDLEEGDAGRTPCSDCVVGDAAAGGAGGGEEPTTAAATTTASPSGKKRGPGGKFSFLVKNLAKGSGGGSGGSSSSGSSHPSKSESTTTTTNQDGSTTTAEGEGGDDEMTKWLREGNVIYKCVGIGVMDLSVGMHIIELAKERGIGTHVEWF</sequence>
<feature type="compositionally biased region" description="Low complexity" evidence="2">
    <location>
        <begin position="471"/>
        <end position="495"/>
    </location>
</feature>
<feature type="region of interest" description="Disordered" evidence="2">
    <location>
        <begin position="376"/>
        <end position="504"/>
    </location>
</feature>
<protein>
    <recommendedName>
        <fullName evidence="5">Ornithine cyclodeaminase</fullName>
    </recommendedName>
</protein>
<organism evidence="3 4">
    <name type="scientific">Zalerion maritima</name>
    <dbReference type="NCBI Taxonomy" id="339359"/>
    <lineage>
        <taxon>Eukaryota</taxon>
        <taxon>Fungi</taxon>
        <taxon>Dikarya</taxon>
        <taxon>Ascomycota</taxon>
        <taxon>Pezizomycotina</taxon>
        <taxon>Sordariomycetes</taxon>
        <taxon>Lulworthiomycetidae</taxon>
        <taxon>Lulworthiales</taxon>
        <taxon>Lulworthiaceae</taxon>
        <taxon>Zalerion</taxon>
    </lineage>
</organism>
<feature type="region of interest" description="Disordered" evidence="2">
    <location>
        <begin position="39"/>
        <end position="86"/>
    </location>
</feature>
<reference evidence="3" key="1">
    <citation type="submission" date="2022-07" db="EMBL/GenBank/DDBJ databases">
        <title>Draft genome sequence of Zalerion maritima ATCC 34329, a (micro)plastics degrading marine fungus.</title>
        <authorList>
            <person name="Paco A."/>
            <person name="Goncalves M.F.M."/>
            <person name="Rocha-Santos T.A.P."/>
            <person name="Alves A."/>
        </authorList>
    </citation>
    <scope>NUCLEOTIDE SEQUENCE</scope>
    <source>
        <strain evidence="3">ATCC 34329</strain>
    </source>
</reference>
<dbReference type="GO" id="GO:0005737">
    <property type="term" value="C:cytoplasm"/>
    <property type="evidence" value="ECO:0007669"/>
    <property type="project" value="TreeGrafter"/>
</dbReference>
<feature type="compositionally biased region" description="Gly residues" evidence="2">
    <location>
        <begin position="461"/>
        <end position="470"/>
    </location>
</feature>
<comment type="similarity">
    <text evidence="1">Belongs to the ornithine cyclodeaminase/mu-crystallin family.</text>
</comment>
<keyword evidence="4" id="KW-1185">Reference proteome</keyword>
<gene>
    <name evidence="3" type="ORF">MKZ38_001461</name>
</gene>
<dbReference type="EMBL" id="JAKWBI020000013">
    <property type="protein sequence ID" value="KAJ2906480.1"/>
    <property type="molecule type" value="Genomic_DNA"/>
</dbReference>
<dbReference type="SUPFAM" id="SSF51735">
    <property type="entry name" value="NAD(P)-binding Rossmann-fold domains"/>
    <property type="match status" value="1"/>
</dbReference>
<dbReference type="Proteomes" id="UP001201980">
    <property type="component" value="Unassembled WGS sequence"/>
</dbReference>
<dbReference type="InterPro" id="IPR003462">
    <property type="entry name" value="ODC_Mu_crystall"/>
</dbReference>
<comment type="caution">
    <text evidence="3">The sequence shown here is derived from an EMBL/GenBank/DDBJ whole genome shotgun (WGS) entry which is preliminary data.</text>
</comment>
<evidence type="ECO:0000313" key="4">
    <source>
        <dbReference type="Proteomes" id="UP001201980"/>
    </source>
</evidence>
<proteinExistence type="inferred from homology"/>
<accession>A0AAD5RXJ3</accession>
<dbReference type="Gene3D" id="3.40.50.720">
    <property type="entry name" value="NAD(P)-binding Rossmann-like Domain"/>
    <property type="match status" value="1"/>
</dbReference>
<feature type="compositionally biased region" description="Low complexity" evidence="2">
    <location>
        <begin position="103"/>
        <end position="130"/>
    </location>
</feature>